<dbReference type="OrthoDB" id="3175275at2"/>
<sequence>MIGIDTNILLRALMDDDPVQSPAARAYLSQLAPARPGFVNVVVLAELTWILKSRFKAKPADLLLAVEALLDNAVLVIEAHESVAEAVEIARSGRSGFSDAMIGLINRHAGCMETMTFDRGAPSEAGFTTLT</sequence>
<protein>
    <submittedName>
        <fullName evidence="2">Putative nucleic-acid-binding protein</fullName>
    </submittedName>
</protein>
<dbReference type="AlphaFoldDB" id="A0A2S4M2U3"/>
<dbReference type="SUPFAM" id="SSF88723">
    <property type="entry name" value="PIN domain-like"/>
    <property type="match status" value="1"/>
</dbReference>
<evidence type="ECO:0000259" key="1">
    <source>
        <dbReference type="Pfam" id="PF01850"/>
    </source>
</evidence>
<keyword evidence="3" id="KW-1185">Reference proteome</keyword>
<dbReference type="EMBL" id="PQFZ01000013">
    <property type="protein sequence ID" value="POR49020.1"/>
    <property type="molecule type" value="Genomic_DNA"/>
</dbReference>
<dbReference type="Pfam" id="PF01850">
    <property type="entry name" value="PIN"/>
    <property type="match status" value="1"/>
</dbReference>
<dbReference type="Gene3D" id="3.40.50.1010">
    <property type="entry name" value="5'-nuclease"/>
    <property type="match status" value="1"/>
</dbReference>
<feature type="domain" description="PIN" evidence="1">
    <location>
        <begin position="4"/>
        <end position="119"/>
    </location>
</feature>
<dbReference type="InterPro" id="IPR029060">
    <property type="entry name" value="PIN-like_dom_sf"/>
</dbReference>
<accession>A0A2S4M2U3</accession>
<name>A0A2S4M2U3_9HYPH</name>
<dbReference type="CDD" id="cd18683">
    <property type="entry name" value="PIN_VapC-like"/>
    <property type="match status" value="1"/>
</dbReference>
<gene>
    <name evidence="2" type="ORF">CYD53_113151</name>
</gene>
<comment type="caution">
    <text evidence="2">The sequence shown here is derived from an EMBL/GenBank/DDBJ whole genome shotgun (WGS) entry which is preliminary data.</text>
</comment>
<dbReference type="Proteomes" id="UP000236919">
    <property type="component" value="Unassembled WGS sequence"/>
</dbReference>
<proteinExistence type="predicted"/>
<evidence type="ECO:0000313" key="3">
    <source>
        <dbReference type="Proteomes" id="UP000236919"/>
    </source>
</evidence>
<organism evidence="2 3">
    <name type="scientific">Bosea psychrotolerans</name>
    <dbReference type="NCBI Taxonomy" id="1871628"/>
    <lineage>
        <taxon>Bacteria</taxon>
        <taxon>Pseudomonadati</taxon>
        <taxon>Pseudomonadota</taxon>
        <taxon>Alphaproteobacteria</taxon>
        <taxon>Hyphomicrobiales</taxon>
        <taxon>Boseaceae</taxon>
        <taxon>Bosea</taxon>
    </lineage>
</organism>
<dbReference type="RefSeq" id="WP_103719947.1">
    <property type="nucleotide sequence ID" value="NZ_PQFZ01000013.1"/>
</dbReference>
<reference evidence="2 3" key="1">
    <citation type="submission" date="2018-01" db="EMBL/GenBank/DDBJ databases">
        <title>Genomic Encyclopedia of Type Strains, Phase III (KMG-III): the genomes of soil and plant-associated and newly described type strains.</title>
        <authorList>
            <person name="Whitman W."/>
        </authorList>
    </citation>
    <scope>NUCLEOTIDE SEQUENCE [LARGE SCALE GENOMIC DNA]</scope>
    <source>
        <strain evidence="2 3">1131</strain>
    </source>
</reference>
<evidence type="ECO:0000313" key="2">
    <source>
        <dbReference type="EMBL" id="POR49020.1"/>
    </source>
</evidence>
<dbReference type="InterPro" id="IPR002716">
    <property type="entry name" value="PIN_dom"/>
</dbReference>